<dbReference type="EC" id="2.4.1.-" evidence="12"/>
<dbReference type="Proteomes" id="UP000800097">
    <property type="component" value="Unassembled WGS sequence"/>
</dbReference>
<feature type="transmembrane region" description="Helical" evidence="12">
    <location>
        <begin position="131"/>
        <end position="149"/>
    </location>
</feature>
<evidence type="ECO:0000256" key="3">
    <source>
        <dbReference type="ARBA" id="ARBA00007063"/>
    </source>
</evidence>
<dbReference type="OrthoDB" id="19039at2759"/>
<accession>A0A6A6JXY1</accession>
<keyword evidence="4 12" id="KW-0328">Glycosyltransferase</keyword>
<feature type="transmembrane region" description="Helical" evidence="12">
    <location>
        <begin position="183"/>
        <end position="204"/>
    </location>
</feature>
<feature type="transmembrane region" description="Helical" evidence="12">
    <location>
        <begin position="319"/>
        <end position="337"/>
    </location>
</feature>
<dbReference type="GO" id="GO:0005789">
    <property type="term" value="C:endoplasmic reticulum membrane"/>
    <property type="evidence" value="ECO:0007669"/>
    <property type="project" value="UniProtKB-SubCell"/>
</dbReference>
<feature type="transmembrane region" description="Helical" evidence="12">
    <location>
        <begin position="155"/>
        <end position="171"/>
    </location>
</feature>
<evidence type="ECO:0000313" key="14">
    <source>
        <dbReference type="EMBL" id="KAF2281267.1"/>
    </source>
</evidence>
<evidence type="ECO:0000256" key="1">
    <source>
        <dbReference type="ARBA" id="ARBA00004477"/>
    </source>
</evidence>
<feature type="region of interest" description="Disordered" evidence="13">
    <location>
        <begin position="560"/>
        <end position="583"/>
    </location>
</feature>
<feature type="transmembrane region" description="Helical" evidence="12">
    <location>
        <begin position="343"/>
        <end position="364"/>
    </location>
</feature>
<comment type="function">
    <text evidence="10">Mannosyltransferase that operates in the biosynthetic pathway of dolichol-linked oligosaccharides, the glycan precursors employed in protein asparagine (N)-glycosylation. The assembly of dolichol-linked oligosaccharides begins on the cytosolic side of the endoplasmic reticulum membrane and finishes in its lumen. The sequential addition of sugars to dolichol pyrophosphate produces dolichol-linked oligosaccharides containing fourteen sugars, including two GlcNAcs, nine mannoses and three glucoses. Once assembled, the oligosaccharide is transferred from the lipid to nascent proteins by oligosaccharyltransferases. In the lumen of the endoplasmic reticulum, adds the eighth mannose residue in an alpha-1,6 linkage onto Man(7)GlcNAc(2)-PP-dolichol to produce Man(8)GlcNAc(2)-PP-dolichol.</text>
</comment>
<evidence type="ECO:0000256" key="5">
    <source>
        <dbReference type="ARBA" id="ARBA00022679"/>
    </source>
</evidence>
<comment type="pathway">
    <text evidence="2">Protein modification; protein glycosylation.</text>
</comment>
<dbReference type="PANTHER" id="PTHR22760">
    <property type="entry name" value="GLYCOSYLTRANSFERASE"/>
    <property type="match status" value="1"/>
</dbReference>
<organism evidence="14 15">
    <name type="scientific">Westerdykella ornata</name>
    <dbReference type="NCBI Taxonomy" id="318751"/>
    <lineage>
        <taxon>Eukaryota</taxon>
        <taxon>Fungi</taxon>
        <taxon>Dikarya</taxon>
        <taxon>Ascomycota</taxon>
        <taxon>Pezizomycotina</taxon>
        <taxon>Dothideomycetes</taxon>
        <taxon>Pleosporomycetidae</taxon>
        <taxon>Pleosporales</taxon>
        <taxon>Sporormiaceae</taxon>
        <taxon>Westerdykella</taxon>
    </lineage>
</organism>
<comment type="subcellular location">
    <subcellularLocation>
        <location evidence="1 12">Endoplasmic reticulum membrane</location>
        <topology evidence="1 12">Multi-pass membrane protein</topology>
    </subcellularLocation>
</comment>
<dbReference type="Pfam" id="PF03901">
    <property type="entry name" value="Glyco_transf_22"/>
    <property type="match status" value="1"/>
</dbReference>
<feature type="transmembrane region" description="Helical" evidence="12">
    <location>
        <begin position="6"/>
        <end position="23"/>
    </location>
</feature>
<comment type="similarity">
    <text evidence="3 12">Belongs to the glycosyltransferase 22 family.</text>
</comment>
<dbReference type="UniPathway" id="UPA00378"/>
<evidence type="ECO:0000256" key="6">
    <source>
        <dbReference type="ARBA" id="ARBA00022692"/>
    </source>
</evidence>
<sequence>MTPHPTSLLPLLFPLLILLYLFLCPYTKVEESFNIQAIHDILYYGIPIPWRDNAAEFFAKRYDHVAFPGPVPRTFVGALMVSGLARPWLWVCRGDWGCVQVLVRAVLGLLNSFTLILFSRSISRAFGRSAGVWYILFQASQFHVIFYASRTLPNMFAFCFTTLSLTLLLNSHTHPPPRRTNSLTLSLLLLTTTTILFRSELLLLLTPLTLHTLLLTPPPLRLPLITHTILPAGLLGTLLALPLTLTLDSYFWHAWTTTPLWPELSAFWYNTILGHSSAWGVSPWHFYFSSALPRLLLNPLTYPVCIPFAVLHPATRRNATALLVPTAGFVALYSLLAHKEARFVMYAVPALTGVAGAGAGLIWTRRGKSSIYAVLSAGMAVSVMVSFMASAAVVGVSSLNYPGGEAMGELHRIIASASASASASENGNGNGSSVNWTSRKDGAGDGEGRAKAINIYLDNLACQTGVTRFLEDHSVFSPSKIPLTTNADDVGNTVSTNLDLPRRRFTYNKSTSPELLLDPLFWTHFDYAIMERPEKCIGKWEMVSTVFAYDGFRLLRPGIPSSSSSNTSPGDEESGLFISGEGEDGGVRTVKDRAIDTVARGWKTLEALLRYPLLRGYWIELRMSPKLYILRQQPHQFAETPPSDADESQLQDELH</sequence>
<evidence type="ECO:0000256" key="2">
    <source>
        <dbReference type="ARBA" id="ARBA00004922"/>
    </source>
</evidence>
<keyword evidence="6 12" id="KW-0812">Transmembrane</keyword>
<feature type="region of interest" description="Disordered" evidence="13">
    <location>
        <begin position="422"/>
        <end position="442"/>
    </location>
</feature>
<evidence type="ECO:0000256" key="7">
    <source>
        <dbReference type="ARBA" id="ARBA00022824"/>
    </source>
</evidence>
<keyword evidence="9 12" id="KW-0472">Membrane</keyword>
<dbReference type="GO" id="GO:0006487">
    <property type="term" value="P:protein N-linked glycosylation"/>
    <property type="evidence" value="ECO:0007669"/>
    <property type="project" value="TreeGrafter"/>
</dbReference>
<evidence type="ECO:0000256" key="8">
    <source>
        <dbReference type="ARBA" id="ARBA00022989"/>
    </source>
</evidence>
<feature type="transmembrane region" description="Helical" evidence="12">
    <location>
        <begin position="224"/>
        <end position="245"/>
    </location>
</feature>
<protein>
    <recommendedName>
        <fullName evidence="12">Mannosyltransferase</fullName>
        <ecNumber evidence="12">2.4.1.-</ecNumber>
    </recommendedName>
</protein>
<comment type="catalytic activity">
    <reaction evidence="11">
        <text>an alpha-D-Man-(1-&gt;2)-alpha-D-Man-(1-&gt;2)-alpha-D-Man-(1-&gt;3)-[alpha-D-Man-(1-&gt;2)-alpha-D-Man-(1-&gt;3)-alpha-D-Man-(1-&gt;6)]-beta-D-Man-(1-&gt;4)-beta-D-GlcNAc-(1-&gt;4)-alpha-D-GlcNAc-diphospho-di-trans,poly-cis-dolichol + a di-trans,poly-cis-dolichyl beta-D-mannosyl phosphate = an alpha-D-Man-(1-&gt;2)-alpha-D-Man-(1-&gt;2)-alpha-D-Man-(1-&gt;3)-[alpha-D-Man-(1-&gt;2)-alpha-D-Man-(1-&gt;3)-[alpha-D-Man-(1-&gt;6)]-alpha-D-Man-(1-&gt;6)]-beta-D-Man-(1-&gt;4)-beta-D-GlcNAc-(1-&gt;4)-alpha-D-GlcNAc-diphospho-di-trans,poly-cis-dolichol + a di-trans,poly-cis-dolichyl phosphate + H(+)</text>
        <dbReference type="Rhea" id="RHEA:29535"/>
        <dbReference type="Rhea" id="RHEA-COMP:19498"/>
        <dbReference type="Rhea" id="RHEA-COMP:19501"/>
        <dbReference type="Rhea" id="RHEA-COMP:19518"/>
        <dbReference type="Rhea" id="RHEA-COMP:19519"/>
        <dbReference type="ChEBI" id="CHEBI:15378"/>
        <dbReference type="ChEBI" id="CHEBI:57683"/>
        <dbReference type="ChEBI" id="CHEBI:58211"/>
        <dbReference type="ChEBI" id="CHEBI:132517"/>
        <dbReference type="ChEBI" id="CHEBI:132519"/>
        <dbReference type="EC" id="2.4.1.260"/>
    </reaction>
    <physiologicalReaction direction="left-to-right" evidence="11">
        <dbReference type="Rhea" id="RHEA:29536"/>
    </physiologicalReaction>
</comment>
<dbReference type="GO" id="GO:0052917">
    <property type="term" value="F:dol-P-Man:Man(7)GlcNAc(2)-PP-Dol alpha-1,6-mannosyltransferase activity"/>
    <property type="evidence" value="ECO:0007669"/>
    <property type="project" value="UniProtKB-EC"/>
</dbReference>
<dbReference type="RefSeq" id="XP_033658804.1">
    <property type="nucleotide sequence ID" value="XM_033801369.1"/>
</dbReference>
<reference evidence="14" key="1">
    <citation type="journal article" date="2020" name="Stud. Mycol.">
        <title>101 Dothideomycetes genomes: a test case for predicting lifestyles and emergence of pathogens.</title>
        <authorList>
            <person name="Haridas S."/>
            <person name="Albert R."/>
            <person name="Binder M."/>
            <person name="Bloem J."/>
            <person name="Labutti K."/>
            <person name="Salamov A."/>
            <person name="Andreopoulos B."/>
            <person name="Baker S."/>
            <person name="Barry K."/>
            <person name="Bills G."/>
            <person name="Bluhm B."/>
            <person name="Cannon C."/>
            <person name="Castanera R."/>
            <person name="Culley D."/>
            <person name="Daum C."/>
            <person name="Ezra D."/>
            <person name="Gonzalez J."/>
            <person name="Henrissat B."/>
            <person name="Kuo A."/>
            <person name="Liang C."/>
            <person name="Lipzen A."/>
            <person name="Lutzoni F."/>
            <person name="Magnuson J."/>
            <person name="Mondo S."/>
            <person name="Nolan M."/>
            <person name="Ohm R."/>
            <person name="Pangilinan J."/>
            <person name="Park H.-J."/>
            <person name="Ramirez L."/>
            <person name="Alfaro M."/>
            <person name="Sun H."/>
            <person name="Tritt A."/>
            <person name="Yoshinaga Y."/>
            <person name="Zwiers L.-H."/>
            <person name="Turgeon B."/>
            <person name="Goodwin S."/>
            <person name="Spatafora J."/>
            <person name="Crous P."/>
            <person name="Grigoriev I."/>
        </authorList>
    </citation>
    <scope>NUCLEOTIDE SEQUENCE</scope>
    <source>
        <strain evidence="14">CBS 379.55</strain>
    </source>
</reference>
<gene>
    <name evidence="14" type="ORF">EI97DRAFT_463627</name>
</gene>
<evidence type="ECO:0000256" key="12">
    <source>
        <dbReference type="RuleBase" id="RU363075"/>
    </source>
</evidence>
<name>A0A6A6JXY1_WESOR</name>
<feature type="compositionally biased region" description="Low complexity" evidence="13">
    <location>
        <begin position="422"/>
        <end position="433"/>
    </location>
</feature>
<dbReference type="EMBL" id="ML986484">
    <property type="protein sequence ID" value="KAF2281267.1"/>
    <property type="molecule type" value="Genomic_DNA"/>
</dbReference>
<dbReference type="AlphaFoldDB" id="A0A6A6JXY1"/>
<evidence type="ECO:0000256" key="13">
    <source>
        <dbReference type="SAM" id="MobiDB-lite"/>
    </source>
</evidence>
<dbReference type="GeneID" id="54554544"/>
<feature type="transmembrane region" description="Helical" evidence="12">
    <location>
        <begin position="371"/>
        <end position="394"/>
    </location>
</feature>
<evidence type="ECO:0000256" key="10">
    <source>
        <dbReference type="ARBA" id="ARBA00044721"/>
    </source>
</evidence>
<dbReference type="PANTHER" id="PTHR22760:SF1">
    <property type="entry name" value="DOL-P-MAN:MAN(7)GLCNAC(2)-PP-DOL ALPHA-1,6-MANNOSYLTRANSFERASE"/>
    <property type="match status" value="1"/>
</dbReference>
<keyword evidence="8 12" id="KW-1133">Transmembrane helix</keyword>
<keyword evidence="7 12" id="KW-0256">Endoplasmic reticulum</keyword>
<evidence type="ECO:0000256" key="4">
    <source>
        <dbReference type="ARBA" id="ARBA00022676"/>
    </source>
</evidence>
<feature type="transmembrane region" description="Helical" evidence="12">
    <location>
        <begin position="101"/>
        <end position="119"/>
    </location>
</feature>
<evidence type="ECO:0000256" key="11">
    <source>
        <dbReference type="ARBA" id="ARBA00048899"/>
    </source>
</evidence>
<keyword evidence="15" id="KW-1185">Reference proteome</keyword>
<proteinExistence type="inferred from homology"/>
<evidence type="ECO:0000256" key="9">
    <source>
        <dbReference type="ARBA" id="ARBA00023136"/>
    </source>
</evidence>
<evidence type="ECO:0000313" key="15">
    <source>
        <dbReference type="Proteomes" id="UP000800097"/>
    </source>
</evidence>
<dbReference type="InterPro" id="IPR005599">
    <property type="entry name" value="GPI_mannosylTrfase"/>
</dbReference>
<keyword evidence="5" id="KW-0808">Transferase</keyword>